<evidence type="ECO:0000256" key="2">
    <source>
        <dbReference type="ARBA" id="ARBA00023315"/>
    </source>
</evidence>
<evidence type="ECO:0000313" key="5">
    <source>
        <dbReference type="Proteomes" id="UP000010296"/>
    </source>
</evidence>
<keyword evidence="5" id="KW-1185">Reference proteome</keyword>
<dbReference type="EMBL" id="AEPV01000066">
    <property type="protein sequence ID" value="EFU73478.1"/>
    <property type="molecule type" value="Genomic_DNA"/>
</dbReference>
<dbReference type="Proteomes" id="UP000010296">
    <property type="component" value="Unassembled WGS sequence"/>
</dbReference>
<dbReference type="HOGENOM" id="CLU_056607_6_1_9"/>
<dbReference type="GO" id="GO:0016747">
    <property type="term" value="F:acyltransferase activity, transferring groups other than amino-acyl groups"/>
    <property type="evidence" value="ECO:0007669"/>
    <property type="project" value="InterPro"/>
</dbReference>
<accession>E6LGV4</accession>
<dbReference type="InterPro" id="IPR050832">
    <property type="entry name" value="Bact_Acetyltransf"/>
</dbReference>
<dbReference type="CDD" id="cd04301">
    <property type="entry name" value="NAT_SF"/>
    <property type="match status" value="1"/>
</dbReference>
<dbReference type="Gene3D" id="3.40.630.30">
    <property type="match status" value="1"/>
</dbReference>
<dbReference type="eggNOG" id="COG2153">
    <property type="taxonomic scope" value="Bacteria"/>
</dbReference>
<gene>
    <name evidence="4" type="ORF">HMPREF9088_1594</name>
</gene>
<dbReference type="OrthoDB" id="9796171at2"/>
<dbReference type="InterPro" id="IPR000182">
    <property type="entry name" value="GNAT_dom"/>
</dbReference>
<keyword evidence="2" id="KW-0012">Acyltransferase</keyword>
<proteinExistence type="predicted"/>
<protein>
    <submittedName>
        <fullName evidence="4">Acetyltransferase, GNAT family</fullName>
    </submittedName>
</protein>
<reference evidence="4 5" key="1">
    <citation type="submission" date="2010-12" db="EMBL/GenBank/DDBJ databases">
        <authorList>
            <person name="Muzny D."/>
            <person name="Qin X."/>
            <person name="Deng J."/>
            <person name="Jiang H."/>
            <person name="Liu Y."/>
            <person name="Qu J."/>
            <person name="Song X.-Z."/>
            <person name="Zhang L."/>
            <person name="Thornton R."/>
            <person name="Coyle M."/>
            <person name="Francisco L."/>
            <person name="Jackson L."/>
            <person name="Javaid M."/>
            <person name="Korchina V."/>
            <person name="Kovar C."/>
            <person name="Mata R."/>
            <person name="Mathew T."/>
            <person name="Ngo R."/>
            <person name="Nguyen L."/>
            <person name="Nguyen N."/>
            <person name="Okwuonu G."/>
            <person name="Ongeri F."/>
            <person name="Pham C."/>
            <person name="Simmons D."/>
            <person name="Wilczek-Boney K."/>
            <person name="Hale W."/>
            <person name="Jakkamsetti A."/>
            <person name="Pham P."/>
            <person name="Ruth R."/>
            <person name="San Lucas F."/>
            <person name="Warren J."/>
            <person name="Zhang J."/>
            <person name="Zhao Z."/>
            <person name="Zhou C."/>
            <person name="Zhu D."/>
            <person name="Lee S."/>
            <person name="Bess C."/>
            <person name="Blankenburg K."/>
            <person name="Forbes L."/>
            <person name="Fu Q."/>
            <person name="Gubbala S."/>
            <person name="Hirani K."/>
            <person name="Jayaseelan J.C."/>
            <person name="Lara F."/>
            <person name="Munidasa M."/>
            <person name="Palculict T."/>
            <person name="Patil S."/>
            <person name="Pu L.-L."/>
            <person name="Saada N."/>
            <person name="Tang L."/>
            <person name="Weissenberger G."/>
            <person name="Zhu Y."/>
            <person name="Hemphill L."/>
            <person name="Shang Y."/>
            <person name="Youmans B."/>
            <person name="Ayvaz T."/>
            <person name="Ross M."/>
            <person name="Santibanez J."/>
            <person name="Aqrawi P."/>
            <person name="Gross S."/>
            <person name="Joshi V."/>
            <person name="Fowler G."/>
            <person name="Nazareth L."/>
            <person name="Reid J."/>
            <person name="Worley K."/>
            <person name="Petrosino J."/>
            <person name="Highlander S."/>
            <person name="Gibbs R."/>
        </authorList>
    </citation>
    <scope>NUCLEOTIDE SEQUENCE [LARGE SCALE GENOMIC DNA]</scope>
    <source>
        <strain evidence="5">DSM 15952 / CCUG 50447 / LMG 22039 / TP 1.5</strain>
    </source>
</reference>
<dbReference type="PATRIC" id="fig|888064.11.peg.38"/>
<dbReference type="Pfam" id="PF13673">
    <property type="entry name" value="Acetyltransf_10"/>
    <property type="match status" value="1"/>
</dbReference>
<dbReference type="PANTHER" id="PTHR43877">
    <property type="entry name" value="AMINOALKYLPHOSPHONATE N-ACETYLTRANSFERASE-RELATED-RELATED"/>
    <property type="match status" value="1"/>
</dbReference>
<dbReference type="STRING" id="888064.HMPREF9088_1594"/>
<dbReference type="PROSITE" id="PS51186">
    <property type="entry name" value="GNAT"/>
    <property type="match status" value="1"/>
</dbReference>
<sequence>MIIRQTKDTLSQIYLDALALRKEVFVDEQKVPVELEIDQDEAHAIHFVLYEASQPIATARILEKANGVAKLQRMAVKKTARGTGNGALLIKEIEKRCEELAFTRIELGAQVTAEGFYRALGFKPFGDYFQDAGIKHIAMQKALTE</sequence>
<dbReference type="SUPFAM" id="SSF55729">
    <property type="entry name" value="Acyl-CoA N-acyltransferases (Nat)"/>
    <property type="match status" value="1"/>
</dbReference>
<organism evidence="4 5">
    <name type="scientific">Enterococcus italicus (strain DSM 15952 / CCUG 50447 / LMG 22039 / TP 1.5)</name>
    <dbReference type="NCBI Taxonomy" id="888064"/>
    <lineage>
        <taxon>Bacteria</taxon>
        <taxon>Bacillati</taxon>
        <taxon>Bacillota</taxon>
        <taxon>Bacilli</taxon>
        <taxon>Lactobacillales</taxon>
        <taxon>Enterococcaceae</taxon>
        <taxon>Enterococcus</taxon>
    </lineage>
</organism>
<feature type="domain" description="N-acetyltransferase" evidence="3">
    <location>
        <begin position="1"/>
        <end position="144"/>
    </location>
</feature>
<dbReference type="InterPro" id="IPR016181">
    <property type="entry name" value="Acyl_CoA_acyltransferase"/>
</dbReference>
<name>E6LGV4_ENTI1</name>
<dbReference type="AlphaFoldDB" id="E6LGV4"/>
<comment type="caution">
    <text evidence="4">The sequence shown here is derived from an EMBL/GenBank/DDBJ whole genome shotgun (WGS) entry which is preliminary data.</text>
</comment>
<evidence type="ECO:0000259" key="3">
    <source>
        <dbReference type="PROSITE" id="PS51186"/>
    </source>
</evidence>
<keyword evidence="1 4" id="KW-0808">Transferase</keyword>
<evidence type="ECO:0000313" key="4">
    <source>
        <dbReference type="EMBL" id="EFU73478.1"/>
    </source>
</evidence>
<evidence type="ECO:0000256" key="1">
    <source>
        <dbReference type="ARBA" id="ARBA00022679"/>
    </source>
</evidence>
<dbReference type="RefSeq" id="WP_007208607.1">
    <property type="nucleotide sequence ID" value="NZ_GL622241.1"/>
</dbReference>